<gene>
    <name evidence="5" type="ORF">ABFV72_06885</name>
</gene>
<dbReference type="InterPro" id="IPR003344">
    <property type="entry name" value="Big_1_dom"/>
</dbReference>
<dbReference type="Gene3D" id="2.60.40.10">
    <property type="entry name" value="Immunoglobulins"/>
    <property type="match status" value="3"/>
</dbReference>
<feature type="signal peptide" evidence="3">
    <location>
        <begin position="1"/>
        <end position="25"/>
    </location>
</feature>
<dbReference type="EMBL" id="JBDLOB010000003">
    <property type="protein sequence ID" value="MEN8625733.1"/>
    <property type="molecule type" value="Genomic_DNA"/>
</dbReference>
<dbReference type="RefSeq" id="WP_347162931.1">
    <property type="nucleotide sequence ID" value="NZ_JBDLOB010000003.1"/>
</dbReference>
<evidence type="ECO:0000256" key="2">
    <source>
        <dbReference type="SAM" id="MobiDB-lite"/>
    </source>
</evidence>
<keyword evidence="6" id="KW-1185">Reference proteome</keyword>
<feature type="domain" description="Big-1" evidence="4">
    <location>
        <begin position="1500"/>
        <end position="1592"/>
    </location>
</feature>
<comment type="similarity">
    <text evidence="1">Belongs to the intimin/invasin family.</text>
</comment>
<dbReference type="SMART" id="SM00634">
    <property type="entry name" value="BID_1"/>
    <property type="match status" value="2"/>
</dbReference>
<evidence type="ECO:0000313" key="6">
    <source>
        <dbReference type="Proteomes" id="UP001414441"/>
    </source>
</evidence>
<feature type="region of interest" description="Disordered" evidence="2">
    <location>
        <begin position="35"/>
        <end position="60"/>
    </location>
</feature>
<dbReference type="Proteomes" id="UP001414441">
    <property type="component" value="Unassembled WGS sequence"/>
</dbReference>
<dbReference type="SUPFAM" id="SSF49373">
    <property type="entry name" value="Invasin/intimin cell-adhesion fragments"/>
    <property type="match status" value="1"/>
</dbReference>
<evidence type="ECO:0000256" key="1">
    <source>
        <dbReference type="ARBA" id="ARBA00010116"/>
    </source>
</evidence>
<evidence type="ECO:0000259" key="4">
    <source>
        <dbReference type="SMART" id="SM00634"/>
    </source>
</evidence>
<comment type="caution">
    <text evidence="5">The sequence shown here is derived from an EMBL/GenBank/DDBJ whole genome shotgun (WGS) entry which is preliminary data.</text>
</comment>
<proteinExistence type="inferred from homology"/>
<dbReference type="InterPro" id="IPR013783">
    <property type="entry name" value="Ig-like_fold"/>
</dbReference>
<feature type="chain" id="PRO_5046356488" description="Big-1 domain-containing protein" evidence="3">
    <location>
        <begin position="26"/>
        <end position="1894"/>
    </location>
</feature>
<sequence>MSYSSLPLTSKLFQLTSLTCALALAGCGGGGDGDTVDSVAPAPDLGVTQPGTDGSDGGEQVPDVEADFFLQKLSTAPTIIELSDEQAIFTVTVKAAEVSSGGAMVGKAVTLKVVSSETNGITIEGQSTQVTDSDGNAVYTLKLNPQAVADKEALIANGFTLMATANKADGTAVAPQELKVSVSREGSGDGTQVVESKLSVTQSLDTSSVSNNKLNPYGDTAVISVQLKNEKGALVPDVEVGLGLDQTDGVSVDAASQTTDSKGIATFNLKIDSNLPEATRNKLLQGIVYAINIKESSGATKLVSGKLVVALPVQDYDLKVSGNSTQLSAYGDTQQLTITASPKNTNVSTQIAGAKATIKLNNAPKGVSLASEQLTLDTNGQATVALTISPTLSATERQELAEKGISYTILLTEPNRFTSTASPSSVVIVPTAEYKINFNESNKKELSSSGGSAVISFRVNDSRGGVVEGQKVIASLPASLAAAGLLTLENNSEQTTNAKGEVSYTVRVPNNLTESQKAQIEKAGSFVLSANITEASGVPSTTSSESIGIGSDIGQSDITLTAQSVPAVASVLDEEFKLQILGKRKDGSAAVGRTVKLVINEGFATGITIQGNEQTTNSSGVAEFTVRISQNLTQAQRDQLIKAGIAYTAVLTDEDGTQSKIIQTVKVEQPVTSIQFASITTPEISELGGSGNIGVKLTTKASSAQPVRDKAVTIQLGAKALEYGVIATQTTATTDFNGEAIFAINVPEGLTAIQRADLKNIGINYQLTYAENNVSYKSEIQKVKITTPSVSLSILNATNNIDNQAGYILNNVGSTATIQAQLNNQSSGEQVVNQTVKLVFNNPELASLLIVNGQLGSSNITASTDINGLVSFNVVVPNNLSDEQKEALSKQVLTATLTETLTGKQQQVKVKIQSMTAAISLLANPINALNLNGGETQVEVIAKDSKGNVVTGQKVFLALPASVASKGVTLVSGGSQTTDDSGKAVFTLAVPNNLTDDQKTAIGKNFVIALSAADSSGNIVTQTSTIETMIPDPNGTSESLAIGANKVVNTKGDTFKVFVRVANNIKGNANNDDKAIGIANRKVELYVDDFLQTGVTISNNIVTTNGDGVATFDLTLENGASVNQAVLEENGIQLTAKTTTAENVELEQKYTVAVDTSTIESYQLIASSDKPTLTTGGDQTQASFIVTDNNGGILTGVPVQLSIENLESSGAALTTSSTVVSDSSGRVDVGVLLAANSINARLNHSVVINAKIVTPQYDANGTVNMQVREQKSLSLSAIGTTLTLTASEKNLKDNSTTTLSSTLTDGTGLAIANAKVELIDTDGNLIANDATATTDSEGKASFTVNESDLSFDSNGNLRVFVRAVGERDLTTQRSTSSIDLVKVSQAGISFIDIEDSYDVNVAQNINIQIRTNSAAEANALIGKLLEVQTTIGTFANNDVISTQAITAANIQGNIITVPVVLNSPLAGTAVLQATVLGEISNGQLKYQTTVDTRFRATTPAKILFQAVRSVITPGSSTELVATVKDKNDVPVEGQTVVFSRASDSSAGRLSAATAITDSKGQARVVYLANASSPINGVTLNARLLNDPNNIGSKSTNITVSKDAVYTTLTFANKISSDDIYYTVNGSISVMDGSGQAVANKEVSIKSYAVEYAQGRVCLLDSSTSYQGANTVDGEGNINTPEPKTFSEKSIVLLQSNWITSEDSPEYNYILDNDDDVNNNGVLDTINPVAIIGGTFAEDGYSFVTDADGRADFQVRYPIRYSNWVKVRFDASTFLNGSENTQSLNYSLPYLDGDLVIAGDTLFSPWIADASPFGPGNATCVNSLSVNIDAEKDTTKVILSPYQQSYAVSINGVSPNAQSQGYNSFIVDFNQAFELGATLGVVSNGAGFTRTIKVE</sequence>
<keyword evidence="3" id="KW-0732">Signal</keyword>
<organism evidence="5 6">
    <name type="scientific">Psychrobacter proteolyticus</name>
    <dbReference type="NCBI Taxonomy" id="147825"/>
    <lineage>
        <taxon>Bacteria</taxon>
        <taxon>Pseudomonadati</taxon>
        <taxon>Pseudomonadota</taxon>
        <taxon>Gammaproteobacteria</taxon>
        <taxon>Moraxellales</taxon>
        <taxon>Moraxellaceae</taxon>
        <taxon>Psychrobacter</taxon>
    </lineage>
</organism>
<name>A0ABV0D570_9GAMM</name>
<feature type="domain" description="Big-1" evidence="4">
    <location>
        <begin position="917"/>
        <end position="1000"/>
    </location>
</feature>
<evidence type="ECO:0000313" key="5">
    <source>
        <dbReference type="EMBL" id="MEN8625733.1"/>
    </source>
</evidence>
<dbReference type="InterPro" id="IPR008964">
    <property type="entry name" value="Invasin/intimin_cell_adhesion"/>
</dbReference>
<evidence type="ECO:0000256" key="3">
    <source>
        <dbReference type="SAM" id="SignalP"/>
    </source>
</evidence>
<reference evidence="5 6" key="1">
    <citation type="submission" date="2024-05" db="EMBL/GenBank/DDBJ databases">
        <title>Genome sequencing of Marine Estuary Bacteria, Pseudoalteromonas distincta strain FA, Psychrobacter proteolyticus strain EA, and Shewanella baltica strain CA.</title>
        <authorList>
            <person name="Dieffenbach S.A."/>
            <person name="Maclea K.S."/>
        </authorList>
    </citation>
    <scope>NUCLEOTIDE SEQUENCE [LARGE SCALE GENOMIC DNA]</scope>
    <source>
        <strain evidence="5 6">EA</strain>
    </source>
</reference>
<protein>
    <recommendedName>
        <fullName evidence="4">Big-1 domain-containing protein</fullName>
    </recommendedName>
</protein>
<accession>A0ABV0D570</accession>